<feature type="compositionally biased region" description="Basic and acidic residues" evidence="1">
    <location>
        <begin position="14"/>
        <end position="29"/>
    </location>
</feature>
<proteinExistence type="predicted"/>
<evidence type="ECO:0000313" key="3">
    <source>
        <dbReference type="Proteomes" id="UP001165121"/>
    </source>
</evidence>
<evidence type="ECO:0000256" key="1">
    <source>
        <dbReference type="SAM" id="MobiDB-lite"/>
    </source>
</evidence>
<name>A0A9W6XHZ4_9STRA</name>
<dbReference type="Proteomes" id="UP001165121">
    <property type="component" value="Unassembled WGS sequence"/>
</dbReference>
<protein>
    <submittedName>
        <fullName evidence="2">Unnamed protein product</fullName>
    </submittedName>
</protein>
<evidence type="ECO:0000313" key="2">
    <source>
        <dbReference type="EMBL" id="GMF39092.1"/>
    </source>
</evidence>
<feature type="region of interest" description="Disordered" evidence="1">
    <location>
        <begin position="1"/>
        <end position="99"/>
    </location>
</feature>
<dbReference type="AlphaFoldDB" id="A0A9W6XHZ4"/>
<gene>
    <name evidence="2" type="ORF">Pfra01_001149800</name>
</gene>
<sequence length="187" mass="20122">MIVTRRGSEGGSEAAKKDEGSVEVEKRSDLGLSVTAATEEKIENSERCSVASDEKEETTVAESASVVDDPAECDVDQEVGAGHEANECAGVSESDDSVNADILAYVEDQTEERAVQESEESRVVVRLEALDPVWVVDEPSSWGEPVDVGETLFSMWSEEPKSVAAAEVGEEVDLNIITEDKLNKEAK</sequence>
<dbReference type="EMBL" id="BSXT01001132">
    <property type="protein sequence ID" value="GMF39092.1"/>
    <property type="molecule type" value="Genomic_DNA"/>
</dbReference>
<organism evidence="2 3">
    <name type="scientific">Phytophthora fragariaefolia</name>
    <dbReference type="NCBI Taxonomy" id="1490495"/>
    <lineage>
        <taxon>Eukaryota</taxon>
        <taxon>Sar</taxon>
        <taxon>Stramenopiles</taxon>
        <taxon>Oomycota</taxon>
        <taxon>Peronosporomycetes</taxon>
        <taxon>Peronosporales</taxon>
        <taxon>Peronosporaceae</taxon>
        <taxon>Phytophthora</taxon>
    </lineage>
</organism>
<comment type="caution">
    <text evidence="2">The sequence shown here is derived from an EMBL/GenBank/DDBJ whole genome shotgun (WGS) entry which is preliminary data.</text>
</comment>
<accession>A0A9W6XHZ4</accession>
<reference evidence="2" key="1">
    <citation type="submission" date="2023-04" db="EMBL/GenBank/DDBJ databases">
        <title>Phytophthora fragariaefolia NBRC 109709.</title>
        <authorList>
            <person name="Ichikawa N."/>
            <person name="Sato H."/>
            <person name="Tonouchi N."/>
        </authorList>
    </citation>
    <scope>NUCLEOTIDE SEQUENCE</scope>
    <source>
        <strain evidence="2">NBRC 109709</strain>
    </source>
</reference>
<keyword evidence="3" id="KW-1185">Reference proteome</keyword>